<proteinExistence type="predicted"/>
<sequence length="194" mass="21357">MKNDNSVNSFKKNKSNVIESGAYFKKWNKFLEEGSILSILFTGVGGQGIILTTTVVAEAALLDGLDVKVSEVHGMAQRGGSVIGSVRIGKRVYSPITDKADFIISLEKLEAFRYINRLESEGFIIVNDFEIHPVSIFLSGVKYPENIISGLGKYTSNYMVIKATEIAKKLNEIRASNMVLLGCLSNFIPIKKES</sequence>
<dbReference type="EMBL" id="BART01028911">
    <property type="protein sequence ID" value="GAG94781.1"/>
    <property type="molecule type" value="Genomic_DNA"/>
</dbReference>
<dbReference type="GO" id="GO:0016903">
    <property type="term" value="F:oxidoreductase activity, acting on the aldehyde or oxo group of donors"/>
    <property type="evidence" value="ECO:0007669"/>
    <property type="project" value="InterPro"/>
</dbReference>
<dbReference type="SUPFAM" id="SSF53323">
    <property type="entry name" value="Pyruvate-ferredoxin oxidoreductase, PFOR, domain III"/>
    <property type="match status" value="1"/>
</dbReference>
<dbReference type="Gene3D" id="3.40.920.10">
    <property type="entry name" value="Pyruvate-ferredoxin oxidoreductase, PFOR, domain III"/>
    <property type="match status" value="1"/>
</dbReference>
<protein>
    <recommendedName>
        <fullName evidence="2">Pyruvate/ketoisovalerate oxidoreductase catalytic domain-containing protein</fullName>
    </recommendedName>
</protein>
<dbReference type="InterPro" id="IPR052198">
    <property type="entry name" value="IorB_Oxidoreductase"/>
</dbReference>
<dbReference type="InterPro" id="IPR019752">
    <property type="entry name" value="Pyrv/ketoisovalerate_OxRed_cat"/>
</dbReference>
<evidence type="ECO:0000256" key="1">
    <source>
        <dbReference type="ARBA" id="ARBA00023002"/>
    </source>
</evidence>
<organism evidence="3">
    <name type="scientific">marine sediment metagenome</name>
    <dbReference type="NCBI Taxonomy" id="412755"/>
    <lineage>
        <taxon>unclassified sequences</taxon>
        <taxon>metagenomes</taxon>
        <taxon>ecological metagenomes</taxon>
    </lineage>
</organism>
<comment type="caution">
    <text evidence="3">The sequence shown here is derived from an EMBL/GenBank/DDBJ whole genome shotgun (WGS) entry which is preliminary data.</text>
</comment>
<dbReference type="PANTHER" id="PTHR43854:SF1">
    <property type="entry name" value="INDOLEPYRUVATE OXIDOREDUCTASE SUBUNIT IORB"/>
    <property type="match status" value="1"/>
</dbReference>
<reference evidence="3" key="1">
    <citation type="journal article" date="2014" name="Front. Microbiol.">
        <title>High frequency of phylogenetically diverse reductive dehalogenase-homologous genes in deep subseafloor sedimentary metagenomes.</title>
        <authorList>
            <person name="Kawai M."/>
            <person name="Futagami T."/>
            <person name="Toyoda A."/>
            <person name="Takaki Y."/>
            <person name="Nishi S."/>
            <person name="Hori S."/>
            <person name="Arai W."/>
            <person name="Tsubouchi T."/>
            <person name="Morono Y."/>
            <person name="Uchiyama I."/>
            <person name="Ito T."/>
            <person name="Fujiyama A."/>
            <person name="Inagaki F."/>
            <person name="Takami H."/>
        </authorList>
    </citation>
    <scope>NUCLEOTIDE SEQUENCE</scope>
    <source>
        <strain evidence="3">Expedition CK06-06</strain>
    </source>
</reference>
<dbReference type="PANTHER" id="PTHR43854">
    <property type="entry name" value="INDOLEPYRUVATE OXIDOREDUCTASE SUBUNIT IORB"/>
    <property type="match status" value="1"/>
</dbReference>
<feature type="domain" description="Pyruvate/ketoisovalerate oxidoreductase catalytic" evidence="2">
    <location>
        <begin position="45"/>
        <end position="188"/>
    </location>
</feature>
<dbReference type="InterPro" id="IPR002869">
    <property type="entry name" value="Pyrv_flavodox_OxRed_cen"/>
</dbReference>
<keyword evidence="1" id="KW-0560">Oxidoreductase</keyword>
<dbReference type="AlphaFoldDB" id="X1DEC9"/>
<feature type="non-terminal residue" evidence="3">
    <location>
        <position position="194"/>
    </location>
</feature>
<name>X1DEC9_9ZZZZ</name>
<dbReference type="Pfam" id="PF01558">
    <property type="entry name" value="POR"/>
    <property type="match status" value="1"/>
</dbReference>
<gene>
    <name evidence="3" type="ORF">S01H4_50855</name>
</gene>
<accession>X1DEC9</accession>
<evidence type="ECO:0000259" key="2">
    <source>
        <dbReference type="Pfam" id="PF01558"/>
    </source>
</evidence>
<evidence type="ECO:0000313" key="3">
    <source>
        <dbReference type="EMBL" id="GAG94781.1"/>
    </source>
</evidence>